<dbReference type="GO" id="GO:0005737">
    <property type="term" value="C:cytoplasm"/>
    <property type="evidence" value="ECO:0007669"/>
    <property type="project" value="UniProtKB-SubCell"/>
</dbReference>
<dbReference type="STRING" id="545694.TREPR_0460"/>
<protein>
    <recommendedName>
        <fullName evidence="3">phenylalanine--tRNA ligase</fullName>
        <ecNumber evidence="3">6.1.1.20</ecNumber>
    </recommendedName>
</protein>
<keyword evidence="9" id="KW-0460">Magnesium</keyword>
<dbReference type="Gene3D" id="3.30.930.10">
    <property type="entry name" value="Bira Bifunctional Protein, Domain 2"/>
    <property type="match status" value="1"/>
</dbReference>
<keyword evidence="6" id="KW-0479">Metal-binding</keyword>
<dbReference type="eggNOG" id="COG0016">
    <property type="taxonomic scope" value="Bacteria"/>
</dbReference>
<dbReference type="InterPro" id="IPR045864">
    <property type="entry name" value="aa-tRNA-synth_II/BPL/LPL"/>
</dbReference>
<dbReference type="InterPro" id="IPR036390">
    <property type="entry name" value="WH_DNA-bd_sf"/>
</dbReference>
<evidence type="ECO:0000313" key="15">
    <source>
        <dbReference type="Proteomes" id="UP000009223"/>
    </source>
</evidence>
<dbReference type="InterPro" id="IPR002319">
    <property type="entry name" value="Phenylalanyl-tRNA_Synthase"/>
</dbReference>
<dbReference type="PANTHER" id="PTHR11538">
    <property type="entry name" value="PHENYLALANYL-TRNA SYNTHETASE"/>
    <property type="match status" value="1"/>
</dbReference>
<dbReference type="CDD" id="cd00496">
    <property type="entry name" value="PheRS_alpha_core"/>
    <property type="match status" value="1"/>
</dbReference>
<keyword evidence="7" id="KW-0547">Nucleotide-binding</keyword>
<comment type="subcellular location">
    <subcellularLocation>
        <location evidence="1">Cytoplasm</location>
    </subcellularLocation>
</comment>
<keyword evidence="10" id="KW-0648">Protein biosynthesis</keyword>
<dbReference type="PANTHER" id="PTHR11538:SF40">
    <property type="entry name" value="PHENYLALANINE--TRNA LIGASE ALPHA SUBUNIT"/>
    <property type="match status" value="1"/>
</dbReference>
<dbReference type="Gene3D" id="1.10.10.10">
    <property type="entry name" value="Winged helix-like DNA-binding domain superfamily/Winged helix DNA-binding domain"/>
    <property type="match status" value="1"/>
</dbReference>
<feature type="region of interest" description="Disordered" evidence="12">
    <location>
        <begin position="144"/>
        <end position="171"/>
    </location>
</feature>
<dbReference type="EC" id="6.1.1.20" evidence="3"/>
<dbReference type="EMBL" id="CP001843">
    <property type="protein sequence ID" value="AEF86584.1"/>
    <property type="molecule type" value="Genomic_DNA"/>
</dbReference>
<dbReference type="SUPFAM" id="SSF46785">
    <property type="entry name" value="Winged helix' DNA-binding domain"/>
    <property type="match status" value="1"/>
</dbReference>
<dbReference type="Pfam" id="PF01409">
    <property type="entry name" value="tRNA-synt_2d"/>
    <property type="match status" value="1"/>
</dbReference>
<name>F5YM46_TREPZ</name>
<evidence type="ECO:0000256" key="3">
    <source>
        <dbReference type="ARBA" id="ARBA00012814"/>
    </source>
</evidence>
<reference evidence="14 15" key="2">
    <citation type="journal article" date="2011" name="ISME J.">
        <title>RNA-seq reveals cooperative metabolic interactions between two termite-gut spirochete species in co-culture.</title>
        <authorList>
            <person name="Rosenthal A.Z."/>
            <person name="Matson E.G."/>
            <person name="Eldar A."/>
            <person name="Leadbetter J.R."/>
        </authorList>
    </citation>
    <scope>NUCLEOTIDE SEQUENCE [LARGE SCALE GENOMIC DNA]</scope>
    <source>
        <strain evidence="15">ATCC BAA-887 / DSM 12427 / ZAS-2</strain>
    </source>
</reference>
<evidence type="ECO:0000259" key="13">
    <source>
        <dbReference type="PROSITE" id="PS50862"/>
    </source>
</evidence>
<dbReference type="NCBIfam" id="TIGR00468">
    <property type="entry name" value="pheS"/>
    <property type="match status" value="1"/>
</dbReference>
<keyword evidence="4" id="KW-0963">Cytoplasm</keyword>
<dbReference type="AlphaFoldDB" id="F5YM46"/>
<dbReference type="NCBIfam" id="NF003210">
    <property type="entry name" value="PRK04172.1"/>
    <property type="match status" value="1"/>
</dbReference>
<evidence type="ECO:0000256" key="2">
    <source>
        <dbReference type="ARBA" id="ARBA00006703"/>
    </source>
</evidence>
<evidence type="ECO:0000256" key="4">
    <source>
        <dbReference type="ARBA" id="ARBA00022490"/>
    </source>
</evidence>
<dbReference type="InterPro" id="IPR004529">
    <property type="entry name" value="Phe-tRNA-synth_IIc_asu"/>
</dbReference>
<dbReference type="GO" id="GO:0046872">
    <property type="term" value="F:metal ion binding"/>
    <property type="evidence" value="ECO:0007669"/>
    <property type="project" value="UniProtKB-KW"/>
</dbReference>
<gene>
    <name evidence="14" type="ordered locus">TREPR_0460</name>
</gene>
<dbReference type="GO" id="GO:0006432">
    <property type="term" value="P:phenylalanyl-tRNA aminoacylation"/>
    <property type="evidence" value="ECO:0007669"/>
    <property type="project" value="InterPro"/>
</dbReference>
<dbReference type="GO" id="GO:0005524">
    <property type="term" value="F:ATP binding"/>
    <property type="evidence" value="ECO:0007669"/>
    <property type="project" value="UniProtKB-KW"/>
</dbReference>
<comment type="similarity">
    <text evidence="2">Belongs to the class-II aminoacyl-tRNA synthetase family. Phe-tRNA synthetase alpha subunit type 2 subfamily.</text>
</comment>
<keyword evidence="8" id="KW-0067">ATP-binding</keyword>
<evidence type="ECO:0000256" key="8">
    <source>
        <dbReference type="ARBA" id="ARBA00022840"/>
    </source>
</evidence>
<organism evidence="14 15">
    <name type="scientific">Treponema primitia (strain ATCC BAA-887 / DSM 12427 / ZAS-2)</name>
    <dbReference type="NCBI Taxonomy" id="545694"/>
    <lineage>
        <taxon>Bacteria</taxon>
        <taxon>Pseudomonadati</taxon>
        <taxon>Spirochaetota</taxon>
        <taxon>Spirochaetia</taxon>
        <taxon>Spirochaetales</taxon>
        <taxon>Treponemataceae</taxon>
        <taxon>Treponema</taxon>
    </lineage>
</organism>
<sequence>MGIDIQSTVKNLHPLEVRIILFYKKGDELSVEKVEKDLDFKPGNGNQALSWLTGKGIVSEIRRETSIFYELTDLGRQWKEKGTPEERIIELIRIKQGLRLPEIAQTLGLDNKDVGSAFGALSKLGVLALDGEKRVIVALPPDQLVNGRPAGNAPQPGTAHSHGAASGDQPTEGIAGHFALVRGLLNKAASAEGGLLAEADLSPAEKAAMGGIAKKRGAADAPFRQADRETVIYGFATDTDGAVAAEQLAAALKATGITGDEIGTLTPEMLETGSWKGKAFRSYNVKVPPTRLIPGRTNPYAKFLEDVKDKLSSLGFEEFDGPLVETEFWNSDALFMPQFHSARDIHDVYHVAETPDPSRPASPEGFAHTKSIEEPWLSNVAAAHENGGATGSRGWSYNFDREFTKRLILRSQGTVLSAKTLPKAKIPGKYFGIVRCFRYDQVDATHLSDFYQTEGIVLGEDVNLKTLLGMLDMFAREVAGAKEVKYVPGYFPFTEPSVEVHIKHPVLGWFELGGSGIFRPEVTASLGVDVPVAAWGIGIDRMALMALGLNDLRELFSYDIENVRLRRTKEGAV</sequence>
<proteinExistence type="inferred from homology"/>
<dbReference type="GO" id="GO:0000049">
    <property type="term" value="F:tRNA binding"/>
    <property type="evidence" value="ECO:0007669"/>
    <property type="project" value="InterPro"/>
</dbReference>
<feature type="domain" description="Aminoacyl-transfer RNA synthetases class-II family profile" evidence="13">
    <location>
        <begin position="307"/>
        <end position="557"/>
    </location>
</feature>
<dbReference type="SUPFAM" id="SSF55681">
    <property type="entry name" value="Class II aaRS and biotin synthetases"/>
    <property type="match status" value="1"/>
</dbReference>
<evidence type="ECO:0000256" key="9">
    <source>
        <dbReference type="ARBA" id="ARBA00022842"/>
    </source>
</evidence>
<evidence type="ECO:0000313" key="14">
    <source>
        <dbReference type="EMBL" id="AEF86584.1"/>
    </source>
</evidence>
<accession>F5YM46</accession>
<evidence type="ECO:0000256" key="5">
    <source>
        <dbReference type="ARBA" id="ARBA00022598"/>
    </source>
</evidence>
<evidence type="ECO:0000256" key="6">
    <source>
        <dbReference type="ARBA" id="ARBA00022723"/>
    </source>
</evidence>
<dbReference type="InterPro" id="IPR006195">
    <property type="entry name" value="aa-tRNA-synth_II"/>
</dbReference>
<dbReference type="InterPro" id="IPR036388">
    <property type="entry name" value="WH-like_DNA-bd_sf"/>
</dbReference>
<evidence type="ECO:0000256" key="7">
    <source>
        <dbReference type="ARBA" id="ARBA00022741"/>
    </source>
</evidence>
<evidence type="ECO:0000256" key="10">
    <source>
        <dbReference type="ARBA" id="ARBA00022917"/>
    </source>
</evidence>
<keyword evidence="15" id="KW-1185">Reference proteome</keyword>
<keyword evidence="5 14" id="KW-0436">Ligase</keyword>
<dbReference type="GO" id="GO:0004826">
    <property type="term" value="F:phenylalanine-tRNA ligase activity"/>
    <property type="evidence" value="ECO:0007669"/>
    <property type="project" value="UniProtKB-EC"/>
</dbReference>
<evidence type="ECO:0000256" key="11">
    <source>
        <dbReference type="ARBA" id="ARBA00023146"/>
    </source>
</evidence>
<dbReference type="KEGG" id="tpi:TREPR_0460"/>
<evidence type="ECO:0000256" key="1">
    <source>
        <dbReference type="ARBA" id="ARBA00004496"/>
    </source>
</evidence>
<keyword evidence="11 14" id="KW-0030">Aminoacyl-tRNA synthetase</keyword>
<dbReference type="Proteomes" id="UP000009223">
    <property type="component" value="Chromosome"/>
</dbReference>
<reference evidence="15" key="1">
    <citation type="submission" date="2009-12" db="EMBL/GenBank/DDBJ databases">
        <title>Complete sequence of Treponema primitia strain ZAS-2.</title>
        <authorList>
            <person name="Tetu S.G."/>
            <person name="Matson E."/>
            <person name="Ren Q."/>
            <person name="Seshadri R."/>
            <person name="Elbourne L."/>
            <person name="Hassan K.A."/>
            <person name="Durkin A."/>
            <person name="Radune D."/>
            <person name="Mohamoud Y."/>
            <person name="Shay R."/>
            <person name="Jin S."/>
            <person name="Zhang X."/>
            <person name="Lucey K."/>
            <person name="Ballor N.R."/>
            <person name="Ottesen E."/>
            <person name="Rosenthal R."/>
            <person name="Allen A."/>
            <person name="Leadbetter J.R."/>
            <person name="Paulsen I.T."/>
        </authorList>
    </citation>
    <scope>NUCLEOTIDE SEQUENCE [LARGE SCALE GENOMIC DNA]</scope>
    <source>
        <strain evidence="15">ATCC BAA-887 / DSM 12427 / ZAS-2</strain>
    </source>
</reference>
<evidence type="ECO:0000256" key="12">
    <source>
        <dbReference type="SAM" id="MobiDB-lite"/>
    </source>
</evidence>
<dbReference type="PROSITE" id="PS50862">
    <property type="entry name" value="AA_TRNA_LIGASE_II"/>
    <property type="match status" value="1"/>
</dbReference>
<dbReference type="OrthoDB" id="9800719at2"/>
<dbReference type="HOGENOM" id="CLU_025086_2_2_12"/>